<dbReference type="PANTHER" id="PTHR35040">
    <property type="match status" value="1"/>
</dbReference>
<dbReference type="EMBL" id="MVFC01000004">
    <property type="protein sequence ID" value="OON81471.1"/>
    <property type="molecule type" value="Genomic_DNA"/>
</dbReference>
<evidence type="ECO:0000313" key="1">
    <source>
        <dbReference type="EMBL" id="OON81471.1"/>
    </source>
</evidence>
<dbReference type="Proteomes" id="UP000190539">
    <property type="component" value="Unassembled WGS sequence"/>
</dbReference>
<dbReference type="STRING" id="83656.B1H18_07940"/>
<sequence>MADVRDHAARTGGAPGIGVPGYAHPLVAAAEWEALARPGAPVHWAVLNVDNGPGVRPDPHCLEAAGRIKNAAARARAAAHPGAARAAAGGRLLGHLDLAHGARSASELLAEARAYLDWYLVDGFLLARCPTGSASLPRVAVLTTALRELAESPHLVLGHGRLPHPGYAGTADQMVTFTGAWSEYRWSQAPAWTAAHPPGRFCHVVHGVPRGHLDEALRIARWQGAGTVYFTDRTPRPAPRDDIGGQSDPYASLPGYWDEIVSRIGRGVSE</sequence>
<dbReference type="AlphaFoldDB" id="A0A1V4ACB2"/>
<keyword evidence="2" id="KW-1185">Reference proteome</keyword>
<proteinExistence type="predicted"/>
<reference evidence="1 2" key="1">
    <citation type="submission" date="2017-02" db="EMBL/GenBank/DDBJ databases">
        <title>Draft Genome Sequence of Streptomyces tsukubaensis F601, a Producer of the immunosuppressant tacrolimus FK506.</title>
        <authorList>
            <person name="Zong G."/>
            <person name="Zhong C."/>
            <person name="Fu J."/>
            <person name="Qin R."/>
            <person name="Cao G."/>
        </authorList>
    </citation>
    <scope>NUCLEOTIDE SEQUENCE [LARGE SCALE GENOMIC DNA]</scope>
    <source>
        <strain evidence="1 2">F601</strain>
    </source>
</reference>
<dbReference type="PANTHER" id="PTHR35040:SF9">
    <property type="entry name" value="4-LIKE CELL SURFACE PROTEIN, PUTATIVE (AFU_ORTHOLOGUE AFUA_4G14080)-RELATED"/>
    <property type="match status" value="1"/>
</dbReference>
<organism evidence="1 2">
    <name type="scientific">Streptomyces tsukubensis</name>
    <dbReference type="NCBI Taxonomy" id="83656"/>
    <lineage>
        <taxon>Bacteria</taxon>
        <taxon>Bacillati</taxon>
        <taxon>Actinomycetota</taxon>
        <taxon>Actinomycetes</taxon>
        <taxon>Kitasatosporales</taxon>
        <taxon>Streptomycetaceae</taxon>
        <taxon>Streptomyces</taxon>
    </lineage>
</organism>
<accession>A0A1V4ACB2</accession>
<evidence type="ECO:0000313" key="2">
    <source>
        <dbReference type="Proteomes" id="UP000190539"/>
    </source>
</evidence>
<comment type="caution">
    <text evidence="1">The sequence shown here is derived from an EMBL/GenBank/DDBJ whole genome shotgun (WGS) entry which is preliminary data.</text>
</comment>
<gene>
    <name evidence="1" type="ORF">B1H18_07940</name>
</gene>
<dbReference type="InterPro" id="IPR021986">
    <property type="entry name" value="Spherulin4"/>
</dbReference>
<name>A0A1V4ACB2_9ACTN</name>
<protein>
    <submittedName>
        <fullName evidence="1">Phage tail protein</fullName>
    </submittedName>
</protein>
<dbReference type="OrthoDB" id="508445at2"/>
<dbReference type="Pfam" id="PF12138">
    <property type="entry name" value="Spherulin4"/>
    <property type="match status" value="1"/>
</dbReference>